<sequence length="99" mass="11100">MLRRSGIHSSTSHCTWLCIQIDSTTTTTTTAAAAAVAASRNLVFMRYIAAAASWVPKAQRKLACVYVSYLLSFAENFIRHSDTSNRELNKKEKKNWSSR</sequence>
<keyword evidence="2" id="KW-1185">Reference proteome</keyword>
<dbReference type="AlphaFoldDB" id="A0ABD2XKQ6"/>
<gene>
    <name evidence="1" type="ORF">TKK_001222</name>
</gene>
<evidence type="ECO:0008006" key="3">
    <source>
        <dbReference type="Google" id="ProtNLM"/>
    </source>
</evidence>
<organism evidence="1 2">
    <name type="scientific">Trichogramma kaykai</name>
    <dbReference type="NCBI Taxonomy" id="54128"/>
    <lineage>
        <taxon>Eukaryota</taxon>
        <taxon>Metazoa</taxon>
        <taxon>Ecdysozoa</taxon>
        <taxon>Arthropoda</taxon>
        <taxon>Hexapoda</taxon>
        <taxon>Insecta</taxon>
        <taxon>Pterygota</taxon>
        <taxon>Neoptera</taxon>
        <taxon>Endopterygota</taxon>
        <taxon>Hymenoptera</taxon>
        <taxon>Apocrita</taxon>
        <taxon>Proctotrupomorpha</taxon>
        <taxon>Chalcidoidea</taxon>
        <taxon>Trichogrammatidae</taxon>
        <taxon>Trichogramma</taxon>
    </lineage>
</organism>
<dbReference type="EMBL" id="JBJJXI010000019">
    <property type="protein sequence ID" value="KAL3405775.1"/>
    <property type="molecule type" value="Genomic_DNA"/>
</dbReference>
<comment type="caution">
    <text evidence="1">The sequence shown here is derived from an EMBL/GenBank/DDBJ whole genome shotgun (WGS) entry which is preliminary data.</text>
</comment>
<proteinExistence type="predicted"/>
<name>A0ABD2XKQ6_9HYME</name>
<accession>A0ABD2XKQ6</accession>
<evidence type="ECO:0000313" key="1">
    <source>
        <dbReference type="EMBL" id="KAL3405775.1"/>
    </source>
</evidence>
<reference evidence="1 2" key="1">
    <citation type="journal article" date="2024" name="bioRxiv">
        <title>A reference genome for Trichogramma kaykai: A tiny desert-dwelling parasitoid wasp with competing sex-ratio distorters.</title>
        <authorList>
            <person name="Culotta J."/>
            <person name="Lindsey A.R."/>
        </authorList>
    </citation>
    <scope>NUCLEOTIDE SEQUENCE [LARGE SCALE GENOMIC DNA]</scope>
    <source>
        <strain evidence="1 2">KSX58</strain>
    </source>
</reference>
<protein>
    <recommendedName>
        <fullName evidence="3">Secreted protein</fullName>
    </recommendedName>
</protein>
<dbReference type="Proteomes" id="UP001627154">
    <property type="component" value="Unassembled WGS sequence"/>
</dbReference>
<evidence type="ECO:0000313" key="2">
    <source>
        <dbReference type="Proteomes" id="UP001627154"/>
    </source>
</evidence>